<proteinExistence type="predicted"/>
<comment type="caution">
    <text evidence="2">The sequence shown here is derived from an EMBL/GenBank/DDBJ whole genome shotgun (WGS) entry which is preliminary data.</text>
</comment>
<keyword evidence="1" id="KW-1133">Transmembrane helix</keyword>
<dbReference type="EMBL" id="SHKX01000010">
    <property type="protein sequence ID" value="RZU47400.1"/>
    <property type="molecule type" value="Genomic_DNA"/>
</dbReference>
<evidence type="ECO:0000313" key="2">
    <source>
        <dbReference type="EMBL" id="RZU47400.1"/>
    </source>
</evidence>
<name>A0A4Q7ZA24_9GAMM</name>
<dbReference type="RefSeq" id="WP_130410647.1">
    <property type="nucleotide sequence ID" value="NZ_SHKX01000010.1"/>
</dbReference>
<sequence>MPTIKISNIFMTPFKSWYGYLVASGISAYYISSEPTKGMTAFAFYFISISILSVMGTQSSILKCQTRSVWWYYPIHIFYDLFALLPVAVVTVILVPHAEPFTPRYRVMEAIGHTDGIKEEIASQLISGSTPEERKILPSDNENIAVIDISKTGKLIMVTENPGAIIYFSPIVKNNAVTWVCEGYPKKHMPVSCRGG</sequence>
<dbReference type="Proteomes" id="UP000292423">
    <property type="component" value="Unassembled WGS sequence"/>
</dbReference>
<dbReference type="AlphaFoldDB" id="A0A4Q7ZA24"/>
<evidence type="ECO:0000256" key="1">
    <source>
        <dbReference type="SAM" id="Phobius"/>
    </source>
</evidence>
<keyword evidence="1" id="KW-0812">Transmembrane</keyword>
<evidence type="ECO:0000313" key="3">
    <source>
        <dbReference type="Proteomes" id="UP000292423"/>
    </source>
</evidence>
<organism evidence="2 3">
    <name type="scientific">Fluviicoccus keumensis</name>
    <dbReference type="NCBI Taxonomy" id="1435465"/>
    <lineage>
        <taxon>Bacteria</taxon>
        <taxon>Pseudomonadati</taxon>
        <taxon>Pseudomonadota</taxon>
        <taxon>Gammaproteobacteria</taxon>
        <taxon>Moraxellales</taxon>
        <taxon>Moraxellaceae</taxon>
        <taxon>Fluviicoccus</taxon>
    </lineage>
</organism>
<reference evidence="2 3" key="1">
    <citation type="submission" date="2019-02" db="EMBL/GenBank/DDBJ databases">
        <title>Genomic Encyclopedia of Type Strains, Phase IV (KMG-IV): sequencing the most valuable type-strain genomes for metagenomic binning, comparative biology and taxonomic classification.</title>
        <authorList>
            <person name="Goeker M."/>
        </authorList>
    </citation>
    <scope>NUCLEOTIDE SEQUENCE [LARGE SCALE GENOMIC DNA]</scope>
    <source>
        <strain evidence="2 3">DSM 105135</strain>
    </source>
</reference>
<keyword evidence="1" id="KW-0472">Membrane</keyword>
<feature type="transmembrane region" description="Helical" evidence="1">
    <location>
        <begin position="77"/>
        <end position="98"/>
    </location>
</feature>
<feature type="transmembrane region" description="Helical" evidence="1">
    <location>
        <begin position="12"/>
        <end position="32"/>
    </location>
</feature>
<gene>
    <name evidence="2" type="ORF">EV700_0362</name>
</gene>
<dbReference type="OrthoDB" id="115249at2"/>
<accession>A0A4Q7ZA24</accession>
<keyword evidence="3" id="KW-1185">Reference proteome</keyword>
<feature type="transmembrane region" description="Helical" evidence="1">
    <location>
        <begin position="38"/>
        <end position="56"/>
    </location>
</feature>
<protein>
    <submittedName>
        <fullName evidence="2">Uncharacterized protein</fullName>
    </submittedName>
</protein>